<feature type="compositionally biased region" description="Low complexity" evidence="5">
    <location>
        <begin position="43"/>
        <end position="102"/>
    </location>
</feature>
<comment type="subcellular location">
    <subcellularLocation>
        <location evidence="1">Membrane</location>
        <topology evidence="1">Single-pass membrane protein</topology>
    </subcellularLocation>
</comment>
<reference evidence="7" key="1">
    <citation type="submission" date="2021-02" db="EMBL/GenBank/DDBJ databases">
        <authorList>
            <person name="Syme A R."/>
            <person name="Syme A R."/>
            <person name="Moolhuijzen P."/>
        </authorList>
    </citation>
    <scope>NUCLEOTIDE SEQUENCE</scope>
    <source>
        <strain evidence="7">W1-1</strain>
    </source>
</reference>
<protein>
    <submittedName>
        <fullName evidence="7">Uncharacterized protein</fullName>
    </submittedName>
</protein>
<evidence type="ECO:0000256" key="5">
    <source>
        <dbReference type="SAM" id="MobiDB-lite"/>
    </source>
</evidence>
<evidence type="ECO:0000256" key="4">
    <source>
        <dbReference type="ARBA" id="ARBA00023136"/>
    </source>
</evidence>
<feature type="compositionally biased region" description="Low complexity" evidence="5">
    <location>
        <begin position="127"/>
        <end position="145"/>
    </location>
</feature>
<feature type="region of interest" description="Disordered" evidence="5">
    <location>
        <begin position="270"/>
        <end position="437"/>
    </location>
</feature>
<evidence type="ECO:0000313" key="8">
    <source>
        <dbReference type="Proteomes" id="UP000472372"/>
    </source>
</evidence>
<feature type="compositionally biased region" description="Polar residues" evidence="5">
    <location>
        <begin position="280"/>
        <end position="289"/>
    </location>
</feature>
<dbReference type="AlphaFoldDB" id="A0A6S6VII3"/>
<evidence type="ECO:0000256" key="2">
    <source>
        <dbReference type="ARBA" id="ARBA00022692"/>
    </source>
</evidence>
<dbReference type="Proteomes" id="UP000472372">
    <property type="component" value="Chromosome 2"/>
</dbReference>
<feature type="compositionally biased region" description="Low complexity" evidence="5">
    <location>
        <begin position="325"/>
        <end position="336"/>
    </location>
</feature>
<keyword evidence="4 6" id="KW-0472">Membrane</keyword>
<keyword evidence="3 6" id="KW-1133">Transmembrane helix</keyword>
<evidence type="ECO:0000256" key="3">
    <source>
        <dbReference type="ARBA" id="ARBA00022989"/>
    </source>
</evidence>
<organism evidence="7 8">
    <name type="scientific">Pyrenophora teres f. teres</name>
    <dbReference type="NCBI Taxonomy" id="97479"/>
    <lineage>
        <taxon>Eukaryota</taxon>
        <taxon>Fungi</taxon>
        <taxon>Dikarya</taxon>
        <taxon>Ascomycota</taxon>
        <taxon>Pezizomycotina</taxon>
        <taxon>Dothideomycetes</taxon>
        <taxon>Pleosporomycetidae</taxon>
        <taxon>Pleosporales</taxon>
        <taxon>Pleosporineae</taxon>
        <taxon>Pleosporaceae</taxon>
        <taxon>Pyrenophora</taxon>
    </lineage>
</organism>
<dbReference type="GO" id="GO:0071944">
    <property type="term" value="C:cell periphery"/>
    <property type="evidence" value="ECO:0007669"/>
    <property type="project" value="UniProtKB-ARBA"/>
</dbReference>
<dbReference type="PANTHER" id="PTHR15549">
    <property type="entry name" value="PAIRED IMMUNOGLOBULIN-LIKE TYPE 2 RECEPTOR"/>
    <property type="match status" value="1"/>
</dbReference>
<sequence>MVDTINTMHVKCTNREQWPSKVEGSLNDWFQVAIKYSGIASTTQTATKTTGGNVATSFEPSTEMSTTPTPEPSSTDAATSTVQSSNSASPSTSVATSSSPSTSGPPPPPQSSQSGDGPPAVIPANPTETTVSTAQSQSTTAPVAAPNTDPPGPTSGQSSTETAHVHAQSTTTSGSNNSTTTPADPPAFGTTAIAGIAAGGTVGLALIVGLIYFLMRRRKHRAFKPSPADMWDPTHHTDRKPTLPVLQHDTTYGRYGEPPTQQMNKAELHSNALLPPPPQQHNAFQSQSPDDAGGGANRYYQPSPNHHGNLDTRFPQLPAHPPMSSPASPVSALSTPHIWPASTTPTLRLSNPDARGDGLRSPVSELRATTPLPSTRSAELSGDQIRASHGATPPAELHDESLAPHKVGQSKSGGGVGPGAVEMDGEGGKKAGVSTNF</sequence>
<keyword evidence="2 6" id="KW-0812">Transmembrane</keyword>
<feature type="region of interest" description="Disordered" evidence="5">
    <location>
        <begin position="43"/>
        <end position="184"/>
    </location>
</feature>
<feature type="compositionally biased region" description="Low complexity" evidence="5">
    <location>
        <begin position="169"/>
        <end position="181"/>
    </location>
</feature>
<evidence type="ECO:0000313" key="7">
    <source>
        <dbReference type="EMBL" id="CAE7016401.1"/>
    </source>
</evidence>
<evidence type="ECO:0000256" key="6">
    <source>
        <dbReference type="SAM" id="Phobius"/>
    </source>
</evidence>
<dbReference type="InterPro" id="IPR051694">
    <property type="entry name" value="Immunoregulatory_rcpt-like"/>
</dbReference>
<feature type="transmembrane region" description="Helical" evidence="6">
    <location>
        <begin position="192"/>
        <end position="214"/>
    </location>
</feature>
<accession>A0A6S6VII3</accession>
<gene>
    <name evidence="7" type="ORF">PTTW11_02947</name>
</gene>
<evidence type="ECO:0000256" key="1">
    <source>
        <dbReference type="ARBA" id="ARBA00004167"/>
    </source>
</evidence>
<dbReference type="GO" id="GO:0016020">
    <property type="term" value="C:membrane"/>
    <property type="evidence" value="ECO:0007669"/>
    <property type="project" value="UniProtKB-SubCell"/>
</dbReference>
<proteinExistence type="predicted"/>
<dbReference type="EMBL" id="HG992978">
    <property type="protein sequence ID" value="CAE7016401.1"/>
    <property type="molecule type" value="Genomic_DNA"/>
</dbReference>
<name>A0A6S6VII3_9PLEO</name>
<dbReference type="CDD" id="cd12087">
    <property type="entry name" value="TM_EGFR-like"/>
    <property type="match status" value="1"/>
</dbReference>